<dbReference type="Proteomes" id="UP001281761">
    <property type="component" value="Unassembled WGS sequence"/>
</dbReference>
<organism evidence="1 2">
    <name type="scientific">Blattamonas nauphoetae</name>
    <dbReference type="NCBI Taxonomy" id="2049346"/>
    <lineage>
        <taxon>Eukaryota</taxon>
        <taxon>Metamonada</taxon>
        <taxon>Preaxostyla</taxon>
        <taxon>Oxymonadida</taxon>
        <taxon>Blattamonas</taxon>
    </lineage>
</organism>
<comment type="caution">
    <text evidence="1">The sequence shown here is derived from an EMBL/GenBank/DDBJ whole genome shotgun (WGS) entry which is preliminary data.</text>
</comment>
<gene>
    <name evidence="1" type="ORF">BLNAU_5406</name>
</gene>
<dbReference type="EMBL" id="JARBJD010000028">
    <property type="protein sequence ID" value="KAK2959628.1"/>
    <property type="molecule type" value="Genomic_DNA"/>
</dbReference>
<name>A0ABQ9Y7D6_9EUKA</name>
<proteinExistence type="predicted"/>
<protein>
    <submittedName>
        <fullName evidence="1">Uncharacterized protein</fullName>
    </submittedName>
</protein>
<accession>A0ABQ9Y7D6</accession>
<evidence type="ECO:0000313" key="1">
    <source>
        <dbReference type="EMBL" id="KAK2959628.1"/>
    </source>
</evidence>
<reference evidence="1 2" key="1">
    <citation type="journal article" date="2022" name="bioRxiv">
        <title>Genomics of Preaxostyla Flagellates Illuminates Evolutionary Transitions and the Path Towards Mitochondrial Loss.</title>
        <authorList>
            <person name="Novak L.V.F."/>
            <person name="Treitli S.C."/>
            <person name="Pyrih J."/>
            <person name="Halakuc P."/>
            <person name="Pipaliya S.V."/>
            <person name="Vacek V."/>
            <person name="Brzon O."/>
            <person name="Soukal P."/>
            <person name="Eme L."/>
            <person name="Dacks J.B."/>
            <person name="Karnkowska A."/>
            <person name="Elias M."/>
            <person name="Hampl V."/>
        </authorList>
    </citation>
    <scope>NUCLEOTIDE SEQUENCE [LARGE SCALE GENOMIC DNA]</scope>
    <source>
        <strain evidence="1">NAU3</strain>
        <tissue evidence="1">Gut</tissue>
    </source>
</reference>
<keyword evidence="2" id="KW-1185">Reference proteome</keyword>
<evidence type="ECO:0000313" key="2">
    <source>
        <dbReference type="Proteomes" id="UP001281761"/>
    </source>
</evidence>
<sequence>MSLAMDETPTDQDNANDFVITPKIRKDWDSALSFTQRTHQKDIDWIKTRNTLTRDFDDFFYNYIYVVIASGFKGATAARLTPKLFACSGDLDEMRKVFKNEQKITAIHDVYELRSKWGDILKTLTTVDSLKQFPRIGDVVKFHLARNIGLISCAKPDLHLVRYCAEQNCSDPHVLIDALARLVGMAAGTVDFVMWVWLSHSRGTKEMKCCNSEFMLR</sequence>